<proteinExistence type="predicted"/>
<dbReference type="AlphaFoldDB" id="A0A7W8E0Z9"/>
<evidence type="ECO:0000313" key="4">
    <source>
        <dbReference type="EMBL" id="MBB5049653.1"/>
    </source>
</evidence>
<dbReference type="Gene3D" id="3.40.630.30">
    <property type="match status" value="1"/>
</dbReference>
<dbReference type="InterPro" id="IPR000182">
    <property type="entry name" value="GNAT_dom"/>
</dbReference>
<keyword evidence="1 4" id="KW-0808">Transferase</keyword>
<dbReference type="Pfam" id="PF13673">
    <property type="entry name" value="Acetyltransf_10"/>
    <property type="match status" value="1"/>
</dbReference>
<evidence type="ECO:0000256" key="1">
    <source>
        <dbReference type="ARBA" id="ARBA00022679"/>
    </source>
</evidence>
<evidence type="ECO:0000256" key="2">
    <source>
        <dbReference type="ARBA" id="ARBA00023315"/>
    </source>
</evidence>
<reference evidence="4 5" key="1">
    <citation type="submission" date="2020-08" db="EMBL/GenBank/DDBJ databases">
        <title>Genomic Encyclopedia of Type Strains, Phase IV (KMG-IV): sequencing the most valuable type-strain genomes for metagenomic binning, comparative biology and taxonomic classification.</title>
        <authorList>
            <person name="Goeker M."/>
        </authorList>
    </citation>
    <scope>NUCLEOTIDE SEQUENCE [LARGE SCALE GENOMIC DNA]</scope>
    <source>
        <strain evidence="4 5">DSM 12706</strain>
    </source>
</reference>
<name>A0A7W8E0Z9_9BRAD</name>
<dbReference type="InterPro" id="IPR016181">
    <property type="entry name" value="Acyl_CoA_acyltransferase"/>
</dbReference>
<feature type="domain" description="N-acetyltransferase" evidence="3">
    <location>
        <begin position="5"/>
        <end position="148"/>
    </location>
</feature>
<dbReference type="InterPro" id="IPR050832">
    <property type="entry name" value="Bact_Acetyltransf"/>
</dbReference>
<dbReference type="PANTHER" id="PTHR43877">
    <property type="entry name" value="AMINOALKYLPHOSPHONATE N-ACETYLTRANSFERASE-RELATED-RELATED"/>
    <property type="match status" value="1"/>
</dbReference>
<protein>
    <submittedName>
        <fullName evidence="4">Putative acetyltransferase</fullName>
        <ecNumber evidence="4">2.3.1.-</ecNumber>
    </submittedName>
</protein>
<comment type="caution">
    <text evidence="4">The sequence shown here is derived from an EMBL/GenBank/DDBJ whole genome shotgun (WGS) entry which is preliminary data.</text>
</comment>
<keyword evidence="2 4" id="KW-0012">Acyltransferase</keyword>
<dbReference type="GO" id="GO:0016747">
    <property type="term" value="F:acyltransferase activity, transferring groups other than amino-acyl groups"/>
    <property type="evidence" value="ECO:0007669"/>
    <property type="project" value="InterPro"/>
</dbReference>
<dbReference type="PROSITE" id="PS51186">
    <property type="entry name" value="GNAT"/>
    <property type="match status" value="1"/>
</dbReference>
<dbReference type="RefSeq" id="WP_184262144.1">
    <property type="nucleotide sequence ID" value="NZ_JACHIH010000042.1"/>
</dbReference>
<dbReference type="SUPFAM" id="SSF55729">
    <property type="entry name" value="Acyl-CoA N-acyltransferases (Nat)"/>
    <property type="match status" value="1"/>
</dbReference>
<accession>A0A7W8E0Z9</accession>
<dbReference type="EMBL" id="JACHIH010000042">
    <property type="protein sequence ID" value="MBB5049653.1"/>
    <property type="molecule type" value="Genomic_DNA"/>
</dbReference>
<evidence type="ECO:0000313" key="5">
    <source>
        <dbReference type="Proteomes" id="UP000542353"/>
    </source>
</evidence>
<dbReference type="EC" id="2.3.1.-" evidence="4"/>
<keyword evidence="5" id="KW-1185">Reference proteome</keyword>
<dbReference type="Proteomes" id="UP000542353">
    <property type="component" value="Unassembled WGS sequence"/>
</dbReference>
<dbReference type="PANTHER" id="PTHR43877:SF2">
    <property type="entry name" value="AMINOALKYLPHOSPHONATE N-ACETYLTRANSFERASE-RELATED"/>
    <property type="match status" value="1"/>
</dbReference>
<evidence type="ECO:0000259" key="3">
    <source>
        <dbReference type="PROSITE" id="PS51186"/>
    </source>
</evidence>
<sequence length="148" mass="16566">MTQGFRLRRYQAADEDASIALWLETWQLAYPSIDFAKRLDWWRARWRCELVPNARIVVAEQAGAMLGFVTIDGGGYLDQLVVAPAQWGSGLAAALVDEAKRLSPEGVTLKVNADNFRAIKFYERNGFAKTGEETNSSGRAVLNMAWRP</sequence>
<dbReference type="CDD" id="cd04301">
    <property type="entry name" value="NAT_SF"/>
    <property type="match status" value="1"/>
</dbReference>
<organism evidence="4 5">
    <name type="scientific">Rhodopseudomonas rhenobacensis</name>
    <dbReference type="NCBI Taxonomy" id="87461"/>
    <lineage>
        <taxon>Bacteria</taxon>
        <taxon>Pseudomonadati</taxon>
        <taxon>Pseudomonadota</taxon>
        <taxon>Alphaproteobacteria</taxon>
        <taxon>Hyphomicrobiales</taxon>
        <taxon>Nitrobacteraceae</taxon>
        <taxon>Rhodopseudomonas</taxon>
    </lineage>
</organism>
<gene>
    <name evidence="4" type="ORF">HNR60_004434</name>
</gene>